<dbReference type="Proteomes" id="UP001249851">
    <property type="component" value="Unassembled WGS sequence"/>
</dbReference>
<dbReference type="PROSITE" id="PS50011">
    <property type="entry name" value="PROTEIN_KINASE_DOM"/>
    <property type="match status" value="1"/>
</dbReference>
<dbReference type="Gene3D" id="1.10.510.10">
    <property type="entry name" value="Transferase(Phosphotransferase) domain 1"/>
    <property type="match status" value="1"/>
</dbReference>
<keyword evidence="3" id="KW-0808">Transferase</keyword>
<dbReference type="GO" id="GO:0005524">
    <property type="term" value="F:ATP binding"/>
    <property type="evidence" value="ECO:0007669"/>
    <property type="project" value="InterPro"/>
</dbReference>
<feature type="compositionally biased region" description="Polar residues" evidence="1">
    <location>
        <begin position="887"/>
        <end position="897"/>
    </location>
</feature>
<organism evidence="3 4">
    <name type="scientific">Acropora cervicornis</name>
    <name type="common">Staghorn coral</name>
    <dbReference type="NCBI Taxonomy" id="6130"/>
    <lineage>
        <taxon>Eukaryota</taxon>
        <taxon>Metazoa</taxon>
        <taxon>Cnidaria</taxon>
        <taxon>Anthozoa</taxon>
        <taxon>Hexacorallia</taxon>
        <taxon>Scleractinia</taxon>
        <taxon>Astrocoeniina</taxon>
        <taxon>Acroporidae</taxon>
        <taxon>Acropora</taxon>
    </lineage>
</organism>
<feature type="region of interest" description="Disordered" evidence="1">
    <location>
        <begin position="714"/>
        <end position="746"/>
    </location>
</feature>
<feature type="compositionally biased region" description="Acidic residues" evidence="1">
    <location>
        <begin position="729"/>
        <end position="741"/>
    </location>
</feature>
<feature type="region of interest" description="Disordered" evidence="1">
    <location>
        <begin position="779"/>
        <end position="836"/>
    </location>
</feature>
<feature type="domain" description="Protein kinase" evidence="2">
    <location>
        <begin position="150"/>
        <end position="448"/>
    </location>
</feature>
<evidence type="ECO:0000313" key="3">
    <source>
        <dbReference type="EMBL" id="KAK2556673.1"/>
    </source>
</evidence>
<feature type="compositionally biased region" description="Basic and acidic residues" evidence="1">
    <location>
        <begin position="788"/>
        <end position="800"/>
    </location>
</feature>
<protein>
    <submittedName>
        <fullName evidence="3">Tyrosine-protein kinase ABL1</fullName>
    </submittedName>
</protein>
<keyword evidence="3" id="KW-0418">Kinase</keyword>
<dbReference type="GO" id="GO:0007169">
    <property type="term" value="P:cell surface receptor protein tyrosine kinase signaling pathway"/>
    <property type="evidence" value="ECO:0007669"/>
    <property type="project" value="TreeGrafter"/>
</dbReference>
<dbReference type="InterPro" id="IPR000719">
    <property type="entry name" value="Prot_kinase_dom"/>
</dbReference>
<dbReference type="InterPro" id="IPR050122">
    <property type="entry name" value="RTK"/>
</dbReference>
<dbReference type="SUPFAM" id="SSF56112">
    <property type="entry name" value="Protein kinase-like (PK-like)"/>
    <property type="match status" value="1"/>
</dbReference>
<feature type="region of interest" description="Disordered" evidence="1">
    <location>
        <begin position="850"/>
        <end position="954"/>
    </location>
</feature>
<feature type="compositionally biased region" description="Basic and acidic residues" evidence="1">
    <location>
        <begin position="923"/>
        <end position="933"/>
    </location>
</feature>
<reference evidence="3" key="1">
    <citation type="journal article" date="2023" name="G3 (Bethesda)">
        <title>Whole genome assembly and annotation of the endangered Caribbean coral Acropora cervicornis.</title>
        <authorList>
            <person name="Selwyn J.D."/>
            <person name="Vollmer S.V."/>
        </authorList>
    </citation>
    <scope>NUCLEOTIDE SEQUENCE</scope>
    <source>
        <strain evidence="3">K2</strain>
    </source>
</reference>
<feature type="compositionally biased region" description="Polar residues" evidence="1">
    <location>
        <begin position="801"/>
        <end position="814"/>
    </location>
</feature>
<dbReference type="GO" id="GO:0005886">
    <property type="term" value="C:plasma membrane"/>
    <property type="evidence" value="ECO:0007669"/>
    <property type="project" value="TreeGrafter"/>
</dbReference>
<evidence type="ECO:0000313" key="4">
    <source>
        <dbReference type="Proteomes" id="UP001249851"/>
    </source>
</evidence>
<evidence type="ECO:0000256" key="1">
    <source>
        <dbReference type="SAM" id="MobiDB-lite"/>
    </source>
</evidence>
<name>A0AAD9Q8G3_ACRCE</name>
<dbReference type="InterPro" id="IPR011009">
    <property type="entry name" value="Kinase-like_dom_sf"/>
</dbReference>
<feature type="region of interest" description="Disordered" evidence="1">
    <location>
        <begin position="557"/>
        <end position="580"/>
    </location>
</feature>
<gene>
    <name evidence="3" type="ORF">P5673_021224</name>
</gene>
<sequence length="1014" mass="115513">MEQGVMKCLFLPQVHSERPTPQMETERRAMLLVRLIIEAYLNAKGGEDWRFCLATSQLLVEIVKNNVTKELRQEAGLLLIYLLRDKRLQKKPECRAIVEKWSSQVLFSPDPEIRKIMIHFMSQNQREATTLPVERHSEHLSSIYGTQTLEINGAIISQNQNCVIVRGMFQQQKVVIKILNVMKNHLLGEDPKFEARTRMMYEAQNLRRLGASSHPNFPVLLGFDTKSMPYHIITAFECWGNLRKFLQRRQDVESRDQALHLLKMLDGVVCALSHLEKLGLVHRCVNAENILVGDNFVCKLSGLHSLRRLTVETMEQDSTYDSLDTPLFVAKASDMDLPVRWLAPESLIHHHFSTASDVYSFGMLVYEVLTYGCTPYRNVLKDEEVSNLVNLYEDLSIDFVQTKHQGSTEIRERLSQQDIQHVKELRCLNNPQLVPILRDELCRSFRWIVQVGGLGRSKSLPMSRYDVTSTLCVVEAGISPDARREPMNSWIMRRWLKTHKEEEYPDLSITQENDAIHVLPESRHPSEESIMRMCSPDFFSQHKYKYVERPIDFGLEESFEESGNPPESPAYDEPDRDHSQDCVAKVASSNEDLGYACLLNERMRSMCTENDTLNPLYEETTNLSGRENQNLEYARQNANLNETCDYAEVREIAGYHSRLGHNKNGAHIAANGFKYNNNKREGSEHGGCPSLSIVNEKQSGIPMETKYQCLRENKGKEKGETQSYQSETEVQEQEGDEEEIYEPVAPRADPNKNAILKEYNEAMKNALVEDGVNTSLAIRNKKPTGVSKETENQRLREHVKNQASGIENGETQGTPPKKRTKLQPGHEKNEGDNSVCIPMNQEDEEEIYGPIVPSADPNENAIFEVANDSIPENPEDEGKNARPGEICNQNQSVSQEENMMMTCSKEDDSGASTEDTPVTQTLSREKTKEDDHGAQSPLPTGEGTECEVPHRTSPFRRIRTIWKKRKTTVTNKQATRKAKNLENKENAAPGCGSETEIVLEQVPEEVNEQDRTEE</sequence>
<dbReference type="PANTHER" id="PTHR24416">
    <property type="entry name" value="TYROSINE-PROTEIN KINASE RECEPTOR"/>
    <property type="match status" value="1"/>
</dbReference>
<dbReference type="InterPro" id="IPR001245">
    <property type="entry name" value="Ser-Thr/Tyr_kinase_cat_dom"/>
</dbReference>
<dbReference type="PRINTS" id="PR00109">
    <property type="entry name" value="TYRKINASE"/>
</dbReference>
<feature type="compositionally biased region" description="Polar residues" evidence="1">
    <location>
        <begin position="910"/>
        <end position="922"/>
    </location>
</feature>
<feature type="region of interest" description="Disordered" evidence="1">
    <location>
        <begin position="967"/>
        <end position="1014"/>
    </location>
</feature>
<dbReference type="GO" id="GO:0004714">
    <property type="term" value="F:transmembrane receptor protein tyrosine kinase activity"/>
    <property type="evidence" value="ECO:0007669"/>
    <property type="project" value="TreeGrafter"/>
</dbReference>
<evidence type="ECO:0000259" key="2">
    <source>
        <dbReference type="PROSITE" id="PS50011"/>
    </source>
</evidence>
<proteinExistence type="predicted"/>
<dbReference type="GO" id="GO:0043235">
    <property type="term" value="C:receptor complex"/>
    <property type="evidence" value="ECO:0007669"/>
    <property type="project" value="TreeGrafter"/>
</dbReference>
<dbReference type="EMBL" id="JARQWQ010000054">
    <property type="protein sequence ID" value="KAK2556673.1"/>
    <property type="molecule type" value="Genomic_DNA"/>
</dbReference>
<dbReference type="Pfam" id="PF07714">
    <property type="entry name" value="PK_Tyr_Ser-Thr"/>
    <property type="match status" value="1"/>
</dbReference>
<accession>A0AAD9Q8G3</accession>
<dbReference type="PANTHER" id="PTHR24416:SF611">
    <property type="entry name" value="TYROSINE-PROTEIN KINASE TRANSMEMBRANE RECEPTOR ROR"/>
    <property type="match status" value="1"/>
</dbReference>
<keyword evidence="4" id="KW-1185">Reference proteome</keyword>
<comment type="caution">
    <text evidence="3">The sequence shown here is derived from an EMBL/GenBank/DDBJ whole genome shotgun (WGS) entry which is preliminary data.</text>
</comment>
<dbReference type="AlphaFoldDB" id="A0AAD9Q8G3"/>
<reference evidence="3" key="2">
    <citation type="journal article" date="2023" name="Science">
        <title>Genomic signatures of disease resistance in endangered staghorn corals.</title>
        <authorList>
            <person name="Vollmer S.V."/>
            <person name="Selwyn J.D."/>
            <person name="Despard B.A."/>
            <person name="Roesel C.L."/>
        </authorList>
    </citation>
    <scope>NUCLEOTIDE SEQUENCE</scope>
    <source>
        <strain evidence="3">K2</strain>
    </source>
</reference>